<sequence length="71" mass="8654">MDKFGSDLPRYIRSVVEFDKDKQQYLPIFPEKFTLESLSHERKNRKAWTSFWLNAPDFRESPDLDPAWLRY</sequence>
<proteinExistence type="predicted"/>
<organism evidence="1 2">
    <name type="scientific">Saccharophagus degradans</name>
    <dbReference type="NCBI Taxonomy" id="86304"/>
    <lineage>
        <taxon>Bacteria</taxon>
        <taxon>Pseudomonadati</taxon>
        <taxon>Pseudomonadota</taxon>
        <taxon>Gammaproteobacteria</taxon>
        <taxon>Cellvibrionales</taxon>
        <taxon>Cellvibrionaceae</taxon>
        <taxon>Saccharophagus</taxon>
    </lineage>
</organism>
<protein>
    <submittedName>
        <fullName evidence="1">Uncharacterized protein</fullName>
    </submittedName>
</protein>
<accession>A0AAW7XCC3</accession>
<reference evidence="1" key="1">
    <citation type="submission" date="2023-07" db="EMBL/GenBank/DDBJ databases">
        <title>Genome content predicts the carbon catabolic preferences of heterotrophic bacteria.</title>
        <authorList>
            <person name="Gralka M."/>
        </authorList>
    </citation>
    <scope>NUCLEOTIDE SEQUENCE</scope>
    <source>
        <strain evidence="1">I3M17_2</strain>
    </source>
</reference>
<gene>
    <name evidence="1" type="ORF">Q4521_21700</name>
</gene>
<dbReference type="AlphaFoldDB" id="A0AAW7XCC3"/>
<comment type="caution">
    <text evidence="1">The sequence shown here is derived from an EMBL/GenBank/DDBJ whole genome shotgun (WGS) entry which is preliminary data.</text>
</comment>
<dbReference type="EMBL" id="JAUOPB010000273">
    <property type="protein sequence ID" value="MDO6425109.1"/>
    <property type="molecule type" value="Genomic_DNA"/>
</dbReference>
<evidence type="ECO:0000313" key="2">
    <source>
        <dbReference type="Proteomes" id="UP001169760"/>
    </source>
</evidence>
<dbReference type="Proteomes" id="UP001169760">
    <property type="component" value="Unassembled WGS sequence"/>
</dbReference>
<name>A0AAW7XCC3_9GAMM</name>
<dbReference type="RefSeq" id="WP_303494517.1">
    <property type="nucleotide sequence ID" value="NZ_JAUOPB010000273.1"/>
</dbReference>
<evidence type="ECO:0000313" key="1">
    <source>
        <dbReference type="EMBL" id="MDO6425109.1"/>
    </source>
</evidence>
<feature type="non-terminal residue" evidence="1">
    <location>
        <position position="71"/>
    </location>
</feature>